<reference evidence="2 3" key="1">
    <citation type="journal article" date="2016" name="DNA Res.">
        <title>Genome sequence of Aspergillus luchuensis NBRC 4314.</title>
        <authorList>
            <person name="Yamada O."/>
            <person name="Machida M."/>
            <person name="Hosoyama A."/>
            <person name="Goto M."/>
            <person name="Takahashi T."/>
            <person name="Futagami T."/>
            <person name="Yamagata Y."/>
            <person name="Takeuchi M."/>
            <person name="Kobayashi T."/>
            <person name="Koike H."/>
            <person name="Abe K."/>
            <person name="Asai K."/>
            <person name="Arita M."/>
            <person name="Fujita N."/>
            <person name="Fukuda K."/>
            <person name="Higa K."/>
            <person name="Horikawa H."/>
            <person name="Ishikawa T."/>
            <person name="Jinno K."/>
            <person name="Kato Y."/>
            <person name="Kirimura K."/>
            <person name="Mizutani O."/>
            <person name="Nakasone K."/>
            <person name="Sano M."/>
            <person name="Shiraishi Y."/>
            <person name="Tsukahara M."/>
            <person name="Gomi K."/>
        </authorList>
    </citation>
    <scope>NUCLEOTIDE SEQUENCE [LARGE SCALE GENOMIC DNA]</scope>
    <source>
        <strain evidence="2 3">RIB 2604</strain>
    </source>
</reference>
<comment type="caution">
    <text evidence="2">The sequence shown here is derived from an EMBL/GenBank/DDBJ whole genome shotgun (WGS) entry which is preliminary data.</text>
</comment>
<dbReference type="EMBL" id="BCWF01000017">
    <property type="protein sequence ID" value="GAT23380.1"/>
    <property type="molecule type" value="Genomic_DNA"/>
</dbReference>
<feature type="region of interest" description="Disordered" evidence="1">
    <location>
        <begin position="24"/>
        <end position="43"/>
    </location>
</feature>
<evidence type="ECO:0000313" key="3">
    <source>
        <dbReference type="Proteomes" id="UP000075230"/>
    </source>
</evidence>
<protein>
    <submittedName>
        <fullName evidence="2">Kinesin family protein</fullName>
    </submittedName>
</protein>
<name>A0A146FBA5_ASPKA</name>
<gene>
    <name evidence="2" type="ORF">RIB2604_01705180</name>
</gene>
<accession>A0A146FBA5</accession>
<reference evidence="3" key="2">
    <citation type="submission" date="2016-02" db="EMBL/GenBank/DDBJ databases">
        <title>Genome sequencing of Aspergillus luchuensis NBRC 4314.</title>
        <authorList>
            <person name="Yamada O."/>
        </authorList>
    </citation>
    <scope>NUCLEOTIDE SEQUENCE [LARGE SCALE GENOMIC DNA]</scope>
    <source>
        <strain evidence="3">RIB 2604</strain>
    </source>
</reference>
<dbReference type="AlphaFoldDB" id="A0A146FBA5"/>
<proteinExistence type="predicted"/>
<evidence type="ECO:0000256" key="1">
    <source>
        <dbReference type="SAM" id="MobiDB-lite"/>
    </source>
</evidence>
<evidence type="ECO:0000313" key="2">
    <source>
        <dbReference type="EMBL" id="GAT23380.1"/>
    </source>
</evidence>
<sequence length="128" mass="14413">MCMSQTTQATVCNSPIIRAFKKGNIGTRGKQATRTDSEKSGEQSCWRYHEQSPFGYEEEEPYREMGNEAETSGRRRSNLGPQCLITLPAHEAASRFFFAAGFFALSFLQTQQLLNNLSLIVEMFAAME</sequence>
<organism evidence="2 3">
    <name type="scientific">Aspergillus kawachii</name>
    <name type="common">White koji mold</name>
    <name type="synonym">Aspergillus awamori var. kawachi</name>
    <dbReference type="NCBI Taxonomy" id="1069201"/>
    <lineage>
        <taxon>Eukaryota</taxon>
        <taxon>Fungi</taxon>
        <taxon>Dikarya</taxon>
        <taxon>Ascomycota</taxon>
        <taxon>Pezizomycotina</taxon>
        <taxon>Eurotiomycetes</taxon>
        <taxon>Eurotiomycetidae</taxon>
        <taxon>Eurotiales</taxon>
        <taxon>Aspergillaceae</taxon>
        <taxon>Aspergillus</taxon>
        <taxon>Aspergillus subgen. Circumdati</taxon>
    </lineage>
</organism>
<dbReference type="Proteomes" id="UP000075230">
    <property type="component" value="Unassembled WGS sequence"/>
</dbReference>